<accession>A0ABQ3V5F3</accession>
<dbReference type="RefSeq" id="WP_201375847.1">
    <property type="nucleotide sequence ID" value="NZ_BNJG01000003.1"/>
</dbReference>
<organism evidence="2 3">
    <name type="scientific">Ktedonobacter robiniae</name>
    <dbReference type="NCBI Taxonomy" id="2778365"/>
    <lineage>
        <taxon>Bacteria</taxon>
        <taxon>Bacillati</taxon>
        <taxon>Chloroflexota</taxon>
        <taxon>Ktedonobacteria</taxon>
        <taxon>Ktedonobacterales</taxon>
        <taxon>Ktedonobacteraceae</taxon>
        <taxon>Ktedonobacter</taxon>
    </lineage>
</organism>
<dbReference type="PANTHER" id="PTHR43734">
    <property type="entry name" value="PHYTOENE DESATURASE"/>
    <property type="match status" value="1"/>
</dbReference>
<dbReference type="Gene3D" id="3.90.660.50">
    <property type="match status" value="1"/>
</dbReference>
<dbReference type="Proteomes" id="UP000654345">
    <property type="component" value="Unassembled WGS sequence"/>
</dbReference>
<feature type="domain" description="Amine oxidase" evidence="1">
    <location>
        <begin position="21"/>
        <end position="261"/>
    </location>
</feature>
<name>A0ABQ3V5F3_9CHLR</name>
<dbReference type="InterPro" id="IPR036188">
    <property type="entry name" value="FAD/NAD-bd_sf"/>
</dbReference>
<protein>
    <submittedName>
        <fullName evidence="2">Dehydrogenase</fullName>
    </submittedName>
</protein>
<evidence type="ECO:0000259" key="1">
    <source>
        <dbReference type="Pfam" id="PF01593"/>
    </source>
</evidence>
<sequence length="438" mass="47744">MESNVETQTKQADVIIVGGGLAGLTAACYLARAGIDVMVFEKSARLGGRATTQMHDGYSFNLGIHALYSGGEASEVLGELGIPHSGHRPGEVHVLRAGKLHIAPLDTLTLLRTDALSFADKLELMGIFARIAGQKPEEWRTISVHEWLERNTRRPQVREFMAANACTGVYSSALDLVSADVLIKRTQILLKNPILYIDGGWQTLVDKLRTAAAQAGARIVSGCRIEAVERVEDRVVGVRLHSDEIVRASAVIVATSPRDAVKLVDGGNYQPLREIVEPLVPARVACLDVALSRLPDPRYTVVQDLERPRFMSIQSVYARIAPQGGALIHTFKQLDPLHLGDPREDERDLENLLDTVQPGWRDVLVKRMYLPHIEAIGMLPTAQNGGYAGRPGSRVPSLSNLYLIGDWIGEGFLADPSFGSARQVAQLLLREAAAPVVN</sequence>
<dbReference type="Pfam" id="PF01593">
    <property type="entry name" value="Amino_oxidase"/>
    <property type="match status" value="1"/>
</dbReference>
<evidence type="ECO:0000313" key="2">
    <source>
        <dbReference type="EMBL" id="GHO59680.1"/>
    </source>
</evidence>
<reference evidence="2 3" key="1">
    <citation type="journal article" date="2021" name="Int. J. Syst. Evol. Microbiol.">
        <title>Reticulibacter mediterranei gen. nov., sp. nov., within the new family Reticulibacteraceae fam. nov., and Ktedonospora formicarum gen. nov., sp. nov., Ktedonobacter robiniae sp. nov., Dictyobacter formicarum sp. nov. and Dictyobacter arantiisoli sp. nov., belonging to the class Ktedonobacteria.</title>
        <authorList>
            <person name="Yabe S."/>
            <person name="Zheng Y."/>
            <person name="Wang C.M."/>
            <person name="Sakai Y."/>
            <person name="Abe K."/>
            <person name="Yokota A."/>
            <person name="Donadio S."/>
            <person name="Cavaletti L."/>
            <person name="Monciardini P."/>
        </authorList>
    </citation>
    <scope>NUCLEOTIDE SEQUENCE [LARGE SCALE GENOMIC DNA]</scope>
    <source>
        <strain evidence="2 3">SOSP1-30</strain>
    </source>
</reference>
<dbReference type="SUPFAM" id="SSF51905">
    <property type="entry name" value="FAD/NAD(P)-binding domain"/>
    <property type="match status" value="1"/>
</dbReference>
<dbReference type="Gene3D" id="3.50.50.60">
    <property type="entry name" value="FAD/NAD(P)-binding domain"/>
    <property type="match status" value="1"/>
</dbReference>
<dbReference type="InterPro" id="IPR002937">
    <property type="entry name" value="Amino_oxidase"/>
</dbReference>
<dbReference type="PANTHER" id="PTHR43734:SF1">
    <property type="entry name" value="PHYTOENE DESATURASE"/>
    <property type="match status" value="1"/>
</dbReference>
<evidence type="ECO:0000313" key="3">
    <source>
        <dbReference type="Proteomes" id="UP000654345"/>
    </source>
</evidence>
<proteinExistence type="predicted"/>
<dbReference type="PRINTS" id="PR00419">
    <property type="entry name" value="ADXRDTASE"/>
</dbReference>
<comment type="caution">
    <text evidence="2">The sequence shown here is derived from an EMBL/GenBank/DDBJ whole genome shotgun (WGS) entry which is preliminary data.</text>
</comment>
<keyword evidence="3" id="KW-1185">Reference proteome</keyword>
<dbReference type="EMBL" id="BNJG01000003">
    <property type="protein sequence ID" value="GHO59680.1"/>
    <property type="molecule type" value="Genomic_DNA"/>
</dbReference>
<gene>
    <name evidence="2" type="ORF">KSB_81550</name>
</gene>